<dbReference type="eggNOG" id="ENOG502SJ9D">
    <property type="taxonomic scope" value="Eukaryota"/>
</dbReference>
<dbReference type="EMBL" id="KE652178">
    <property type="protein sequence ID" value="EQL04136.1"/>
    <property type="molecule type" value="Genomic_DNA"/>
</dbReference>
<dbReference type="OrthoDB" id="3014581at2759"/>
<protein>
    <submittedName>
        <fullName evidence="4">Fungal transcriptional regulatory protein</fullName>
    </submittedName>
</protein>
<dbReference type="CDD" id="cd12148">
    <property type="entry name" value="fungal_TF_MHR"/>
    <property type="match status" value="1"/>
</dbReference>
<dbReference type="GO" id="GO:0005634">
    <property type="term" value="C:nucleus"/>
    <property type="evidence" value="ECO:0007669"/>
    <property type="project" value="UniProtKB-SubCell"/>
</dbReference>
<feature type="region of interest" description="Disordered" evidence="3">
    <location>
        <begin position="275"/>
        <end position="298"/>
    </location>
</feature>
<dbReference type="Proteomes" id="UP000019374">
    <property type="component" value="Unassembled WGS sequence"/>
</dbReference>
<dbReference type="HOGENOM" id="CLU_852849_0_0_1"/>
<evidence type="ECO:0000256" key="2">
    <source>
        <dbReference type="ARBA" id="ARBA00023242"/>
    </source>
</evidence>
<dbReference type="InterPro" id="IPR050613">
    <property type="entry name" value="Sec_Metabolite_Reg"/>
</dbReference>
<gene>
    <name evidence="4" type="ORF">OCS_00160</name>
</gene>
<accession>T5AP05</accession>
<name>T5AP05_OPHSC</name>
<organism evidence="4 5">
    <name type="scientific">Ophiocordyceps sinensis (strain Co18 / CGMCC 3.14243)</name>
    <name type="common">Yarsagumba caterpillar fungus</name>
    <name type="synonym">Hirsutella sinensis</name>
    <dbReference type="NCBI Taxonomy" id="911162"/>
    <lineage>
        <taxon>Eukaryota</taxon>
        <taxon>Fungi</taxon>
        <taxon>Dikarya</taxon>
        <taxon>Ascomycota</taxon>
        <taxon>Pezizomycotina</taxon>
        <taxon>Sordariomycetes</taxon>
        <taxon>Hypocreomycetidae</taxon>
        <taxon>Hypocreales</taxon>
        <taxon>Ophiocordycipitaceae</taxon>
        <taxon>Ophiocordyceps</taxon>
    </lineage>
</organism>
<sequence length="326" mass="37325">MTGCYRNSPSRKRALTRYIPSRWPSRSLETSMTKTWSTAEMSSTARWTSRPVCPLLQRIRLAEVCHALLDRSPFILLSPETMGYGQVIEVDTRLKRFMKQMPAFFSLDNVDWSSLPPTDPRRSPSITVQRYTLNILLRRQLCKLHLPYLARGTVEPAFAYYVECLKSARLIIHVEHQMRQENLPFVSIRRRMNMVLRSVFLACIALVLDACLGSEPQDGYSNGEDVSDACSILQEAKDQSPLASKLLELSIQVLAKHRATHPALKALRNQPLGKLGLDRESAPMTPQSRHGEHSENPPLFSVTQNARLLIWNNSGRHFRVEWTWTR</sequence>
<evidence type="ECO:0000256" key="1">
    <source>
        <dbReference type="ARBA" id="ARBA00004123"/>
    </source>
</evidence>
<dbReference type="AlphaFoldDB" id="T5AP05"/>
<evidence type="ECO:0000313" key="4">
    <source>
        <dbReference type="EMBL" id="EQL04136.1"/>
    </source>
</evidence>
<evidence type="ECO:0000313" key="5">
    <source>
        <dbReference type="Proteomes" id="UP000019374"/>
    </source>
</evidence>
<comment type="subcellular location">
    <subcellularLocation>
        <location evidence="1">Nucleus</location>
    </subcellularLocation>
</comment>
<reference evidence="4 5" key="1">
    <citation type="journal article" date="2013" name="Chin. Sci. Bull.">
        <title>Genome survey uncovers the secrets of sex and lifestyle in caterpillar fungus.</title>
        <authorList>
            <person name="Hu X."/>
            <person name="Zhang Y."/>
            <person name="Xiao G."/>
            <person name="Zheng P."/>
            <person name="Xia Y."/>
            <person name="Zhang X."/>
            <person name="St Leger R.J."/>
            <person name="Liu X."/>
            <person name="Wang C."/>
        </authorList>
    </citation>
    <scope>NUCLEOTIDE SEQUENCE [LARGE SCALE GENOMIC DNA]</scope>
    <source>
        <strain evidence="5">Co18 / CGMCC 3.14243</strain>
        <tissue evidence="4">Fruit-body</tissue>
    </source>
</reference>
<dbReference type="PANTHER" id="PTHR31001:SF90">
    <property type="entry name" value="CENTROMERE DNA-BINDING PROTEIN COMPLEX CBF3 SUBUNIT B"/>
    <property type="match status" value="1"/>
</dbReference>
<dbReference type="PANTHER" id="PTHR31001">
    <property type="entry name" value="UNCHARACTERIZED TRANSCRIPTIONAL REGULATORY PROTEIN"/>
    <property type="match status" value="1"/>
</dbReference>
<evidence type="ECO:0000256" key="3">
    <source>
        <dbReference type="SAM" id="MobiDB-lite"/>
    </source>
</evidence>
<keyword evidence="2" id="KW-0539">Nucleus</keyword>
<proteinExistence type="predicted"/>